<evidence type="ECO:0000313" key="3">
    <source>
        <dbReference type="EMBL" id="PZQ77136.1"/>
    </source>
</evidence>
<keyword evidence="2" id="KW-0812">Transmembrane</keyword>
<evidence type="ECO:0000313" key="4">
    <source>
        <dbReference type="Proteomes" id="UP000249135"/>
    </source>
</evidence>
<feature type="compositionally biased region" description="Low complexity" evidence="1">
    <location>
        <begin position="1"/>
        <end position="21"/>
    </location>
</feature>
<dbReference type="Proteomes" id="UP000249135">
    <property type="component" value="Unassembled WGS sequence"/>
</dbReference>
<evidence type="ECO:0000256" key="1">
    <source>
        <dbReference type="SAM" id="MobiDB-lite"/>
    </source>
</evidence>
<keyword evidence="2" id="KW-0472">Membrane</keyword>
<reference evidence="3 4" key="1">
    <citation type="submission" date="2017-08" db="EMBL/GenBank/DDBJ databases">
        <title>Infants hospitalized years apart are colonized by the same room-sourced microbial strains.</title>
        <authorList>
            <person name="Brooks B."/>
            <person name="Olm M.R."/>
            <person name="Firek B.A."/>
            <person name="Baker R."/>
            <person name="Thomas B.C."/>
            <person name="Morowitz M.J."/>
            <person name="Banfield J.F."/>
        </authorList>
    </citation>
    <scope>NUCLEOTIDE SEQUENCE [LARGE SCALE GENOMIC DNA]</scope>
    <source>
        <strain evidence="3">S2_005_003_R2_41</strain>
    </source>
</reference>
<sequence>MTGTSSTSETTGKQTDDQQQQSKCEKNSSEAGCGGKAADIKPGGLYTQKEKTVASVLSGAKDTLMGSGLGSAIGGFFNVAGGGSCPVTSGVVPYLNAEVSFAFMCSDLAATMLMVLRGVLLVLAAWFAFRVAVE</sequence>
<dbReference type="EMBL" id="QFPP01000030">
    <property type="protein sequence ID" value="PZQ77136.1"/>
    <property type="molecule type" value="Genomic_DNA"/>
</dbReference>
<name>A0A2W5QJD5_VARPD</name>
<feature type="transmembrane region" description="Helical" evidence="2">
    <location>
        <begin position="108"/>
        <end position="129"/>
    </location>
</feature>
<gene>
    <name evidence="3" type="ORF">DI563_04845</name>
</gene>
<organism evidence="3 4">
    <name type="scientific">Variovorax paradoxus</name>
    <dbReference type="NCBI Taxonomy" id="34073"/>
    <lineage>
        <taxon>Bacteria</taxon>
        <taxon>Pseudomonadati</taxon>
        <taxon>Pseudomonadota</taxon>
        <taxon>Betaproteobacteria</taxon>
        <taxon>Burkholderiales</taxon>
        <taxon>Comamonadaceae</taxon>
        <taxon>Variovorax</taxon>
    </lineage>
</organism>
<feature type="region of interest" description="Disordered" evidence="1">
    <location>
        <begin position="1"/>
        <end position="42"/>
    </location>
</feature>
<accession>A0A2W5QJD5</accession>
<protein>
    <submittedName>
        <fullName evidence="3">Uncharacterized protein</fullName>
    </submittedName>
</protein>
<keyword evidence="2" id="KW-1133">Transmembrane helix</keyword>
<dbReference type="AlphaFoldDB" id="A0A2W5QJD5"/>
<comment type="caution">
    <text evidence="3">The sequence shown here is derived from an EMBL/GenBank/DDBJ whole genome shotgun (WGS) entry which is preliminary data.</text>
</comment>
<proteinExistence type="predicted"/>
<evidence type="ECO:0000256" key="2">
    <source>
        <dbReference type="SAM" id="Phobius"/>
    </source>
</evidence>